<dbReference type="EMBL" id="ANAH02000033">
    <property type="protein sequence ID" value="EPX57657.1"/>
    <property type="molecule type" value="Genomic_DNA"/>
</dbReference>
<dbReference type="eggNOG" id="COG2313">
    <property type="taxonomic scope" value="Bacteria"/>
</dbReference>
<keyword evidence="5 6" id="KW-0326">Glycosidase</keyword>
<keyword evidence="1 6" id="KW-0479">Metal-binding</keyword>
<feature type="active site" description="Proton donor" evidence="6">
    <location>
        <position position="23"/>
    </location>
</feature>
<dbReference type="GO" id="GO:0046872">
    <property type="term" value="F:metal ion binding"/>
    <property type="evidence" value="ECO:0007669"/>
    <property type="project" value="UniProtKB-KW"/>
</dbReference>
<name>S9P611_CYSF2</name>
<feature type="active site" description="Nucleophile" evidence="6">
    <location>
        <position position="158"/>
    </location>
</feature>
<evidence type="ECO:0000256" key="4">
    <source>
        <dbReference type="ARBA" id="ARBA00023239"/>
    </source>
</evidence>
<dbReference type="HAMAP" id="MF_01876">
    <property type="entry name" value="PsiMP_glycosidase"/>
    <property type="match status" value="1"/>
</dbReference>
<comment type="subunit">
    <text evidence="6">Homotrimer.</text>
</comment>
<dbReference type="InterPro" id="IPR022830">
    <property type="entry name" value="Indigdn_synthA-like"/>
</dbReference>
<keyword evidence="4 6" id="KW-0456">Lyase</keyword>
<evidence type="ECO:0000256" key="1">
    <source>
        <dbReference type="ARBA" id="ARBA00022723"/>
    </source>
</evidence>
<comment type="cofactor">
    <cofactor evidence="6">
        <name>Mn(2+)</name>
        <dbReference type="ChEBI" id="CHEBI:29035"/>
    </cofactor>
    <text evidence="6">Binds 1 Mn(2+) ion per subunit.</text>
</comment>
<keyword evidence="8" id="KW-1185">Reference proteome</keyword>
<evidence type="ECO:0000313" key="8">
    <source>
        <dbReference type="Proteomes" id="UP000011682"/>
    </source>
</evidence>
<dbReference type="PANTHER" id="PTHR42909">
    <property type="entry name" value="ZGC:136858"/>
    <property type="match status" value="1"/>
</dbReference>
<feature type="binding site" evidence="6">
    <location>
        <position position="105"/>
    </location>
    <ligand>
        <name>substrate</name>
    </ligand>
</feature>
<feature type="binding site" evidence="6">
    <location>
        <position position="85"/>
    </location>
    <ligand>
        <name>substrate</name>
    </ligand>
</feature>
<comment type="similarity">
    <text evidence="6">Belongs to the pseudouridine-5'-phosphate glycosidase family.</text>
</comment>
<keyword evidence="3 6" id="KW-0464">Manganese</keyword>
<dbReference type="RefSeq" id="WP_002625347.1">
    <property type="nucleotide sequence ID" value="NZ_ANAH02000033.1"/>
</dbReference>
<evidence type="ECO:0000256" key="2">
    <source>
        <dbReference type="ARBA" id="ARBA00022801"/>
    </source>
</evidence>
<gene>
    <name evidence="6" type="primary">psuG</name>
    <name evidence="7" type="ORF">D187_004796</name>
</gene>
<dbReference type="GO" id="GO:0005737">
    <property type="term" value="C:cytoplasm"/>
    <property type="evidence" value="ECO:0007669"/>
    <property type="project" value="TreeGrafter"/>
</dbReference>
<evidence type="ECO:0000256" key="6">
    <source>
        <dbReference type="HAMAP-Rule" id="MF_01876"/>
    </source>
</evidence>
<dbReference type="Gene3D" id="3.40.1790.10">
    <property type="entry name" value="Indigoidine synthase domain"/>
    <property type="match status" value="1"/>
</dbReference>
<dbReference type="AlphaFoldDB" id="S9P611"/>
<dbReference type="PANTHER" id="PTHR42909:SF1">
    <property type="entry name" value="CARBOHYDRATE KINASE PFKB DOMAIN-CONTAINING PROTEIN"/>
    <property type="match status" value="1"/>
</dbReference>
<dbReference type="GO" id="GO:0016798">
    <property type="term" value="F:hydrolase activity, acting on glycosyl bonds"/>
    <property type="evidence" value="ECO:0007669"/>
    <property type="project" value="UniProtKB-KW"/>
</dbReference>
<feature type="binding site" evidence="6">
    <location>
        <position position="137"/>
    </location>
    <ligand>
        <name>Mn(2+)</name>
        <dbReference type="ChEBI" id="CHEBI:29035"/>
    </ligand>
</feature>
<feature type="binding site" evidence="6">
    <location>
        <begin position="139"/>
        <end position="141"/>
    </location>
    <ligand>
        <name>substrate</name>
    </ligand>
</feature>
<reference evidence="7" key="1">
    <citation type="submission" date="2013-05" db="EMBL/GenBank/DDBJ databases">
        <title>Genome assembly of Cystobacter fuscus DSM 2262.</title>
        <authorList>
            <person name="Sharma G."/>
            <person name="Khatri I."/>
            <person name="Kaur C."/>
            <person name="Mayilraj S."/>
            <person name="Subramanian S."/>
        </authorList>
    </citation>
    <scope>NUCLEOTIDE SEQUENCE [LARGE SCALE GENOMIC DNA]</scope>
    <source>
        <strain evidence="7">DSM 2262</strain>
    </source>
</reference>
<evidence type="ECO:0000313" key="7">
    <source>
        <dbReference type="EMBL" id="EPX57657.1"/>
    </source>
</evidence>
<dbReference type="SUPFAM" id="SSF110581">
    <property type="entry name" value="Indigoidine synthase A-like"/>
    <property type="match status" value="1"/>
</dbReference>
<dbReference type="OrthoDB" id="9805870at2"/>
<comment type="caution">
    <text evidence="7">The sequence shown here is derived from an EMBL/GenBank/DDBJ whole genome shotgun (WGS) entry which is preliminary data.</text>
</comment>
<dbReference type="InterPro" id="IPR007342">
    <property type="entry name" value="PsuG"/>
</dbReference>
<sequence length="306" mass="32084">MHLRYSEEVRRAREQGVPLVAQETSVVAQGLPYPDNLGAARACEEAVRRAGAVPAPIAVVDGEVWVGLEESHMRRLAEGKERLLKLASRDLAVAIAQKATGGTTVSATCEVAAAAGIRVFATGGIGGVHRGVAEQMDISQDLWALARFPVAVVCAGAKSVLDLPKTLEALETVAVPVLGVGTDELPSFYSRSSGLPLEHRVEDAVGAAAICRARFETLGQGGLLFTVPPPEETALPRAEVELHIASALAEADRQGIRGKAVTPFLLSEMARRTSGKTLRANLALLTNNARFAGQLAVAYAQGAAGR</sequence>
<comment type="catalytic activity">
    <reaction evidence="6">
        <text>D-ribose 5-phosphate + uracil = psi-UMP + H2O</text>
        <dbReference type="Rhea" id="RHEA:18337"/>
        <dbReference type="ChEBI" id="CHEBI:15377"/>
        <dbReference type="ChEBI" id="CHEBI:17568"/>
        <dbReference type="ChEBI" id="CHEBI:58380"/>
        <dbReference type="ChEBI" id="CHEBI:78346"/>
        <dbReference type="EC" id="4.2.1.70"/>
    </reaction>
</comment>
<dbReference type="EC" id="4.2.1.70" evidence="6"/>
<organism evidence="7 8">
    <name type="scientific">Cystobacter fuscus (strain ATCC 25194 / DSM 2262 / NBRC 100088 / M29)</name>
    <dbReference type="NCBI Taxonomy" id="1242864"/>
    <lineage>
        <taxon>Bacteria</taxon>
        <taxon>Pseudomonadati</taxon>
        <taxon>Myxococcota</taxon>
        <taxon>Myxococcia</taxon>
        <taxon>Myxococcales</taxon>
        <taxon>Cystobacterineae</taxon>
        <taxon>Archangiaceae</taxon>
        <taxon>Cystobacter</taxon>
    </lineage>
</organism>
<comment type="function">
    <text evidence="6">Catalyzes the reversible cleavage of pseudouridine 5'-phosphate (PsiMP) to ribose 5-phosphate and uracil. Functions biologically in the cleavage direction, as part of a pseudouridine degradation pathway.</text>
</comment>
<dbReference type="GO" id="GO:0004730">
    <property type="term" value="F:pseudouridylate synthase activity"/>
    <property type="evidence" value="ECO:0007669"/>
    <property type="project" value="UniProtKB-UniRule"/>
</dbReference>
<dbReference type="Pfam" id="PF04227">
    <property type="entry name" value="Indigoidine_A"/>
    <property type="match status" value="1"/>
</dbReference>
<dbReference type="GO" id="GO:0046113">
    <property type="term" value="P:nucleobase catabolic process"/>
    <property type="evidence" value="ECO:0007669"/>
    <property type="project" value="UniProtKB-UniRule"/>
</dbReference>
<proteinExistence type="inferred from homology"/>
<keyword evidence="2 6" id="KW-0378">Hydrolase</keyword>
<evidence type="ECO:0000256" key="5">
    <source>
        <dbReference type="ARBA" id="ARBA00023295"/>
    </source>
</evidence>
<evidence type="ECO:0000256" key="3">
    <source>
        <dbReference type="ARBA" id="ARBA00023211"/>
    </source>
</evidence>
<protein>
    <recommendedName>
        <fullName evidence="6">Pseudouridine-5'-phosphate glycosidase</fullName>
        <shortName evidence="6">PsiMP glycosidase</shortName>
        <ecNumber evidence="6">4.2.1.70</ecNumber>
    </recommendedName>
</protein>
<accession>S9P611</accession>
<dbReference type="Proteomes" id="UP000011682">
    <property type="component" value="Unassembled WGS sequence"/>
</dbReference>